<evidence type="ECO:0000256" key="1">
    <source>
        <dbReference type="SAM" id="MobiDB-lite"/>
    </source>
</evidence>
<name>A0A840PPF6_URETH</name>
<comment type="caution">
    <text evidence="3">The sequence shown here is derived from an EMBL/GenBank/DDBJ whole genome shotgun (WGS) entry which is preliminary data.</text>
</comment>
<sequence length="474" mass="52447">MDRQSGLLKYVKKAKRSLNIEKMLPMLQYGIFFSLILSLAILFVFRFFVFAYYDEVALFVACATLIVTVVYIYFKRIRLKEAIRELDSFYPYNELVTALSFNNEEHPLADSIMNKAINELEGAYDRFKKRPKNYWRPKVLLGILGAIIIMATLVIFPSKTQQEAQVVEKEREVIQEMEKEIAKLEKKAQSEEVKREMKELLEKLKEVETSEQALREVVKKQKELKLQQQKLQDKKLGEKGETSELSEEELQKLKDLAEMQSLLAKNASNTQNALSKIGKPISFDLQNTIAKAMDSQTNDSNIGNNSQNMNNQNGNSSMGNNNSKANQQQNNNQTGQGSNGSGSSQGQGHTGSGSGSNQGQGSNGSTGLGQGQGNGSMGGSGAGKGKGGRNLLSVPSGRLGESNEPTVDSGPIGEGDPAIEQKGPVPVTKGSVRPYEEVIGEYEEKYLQSTERLQLPKDLQNVVESYFSSIQSEE</sequence>
<evidence type="ECO:0000313" key="4">
    <source>
        <dbReference type="Proteomes" id="UP000557217"/>
    </source>
</evidence>
<evidence type="ECO:0000256" key="2">
    <source>
        <dbReference type="SAM" id="Phobius"/>
    </source>
</evidence>
<feature type="transmembrane region" description="Helical" evidence="2">
    <location>
        <begin position="26"/>
        <end position="50"/>
    </location>
</feature>
<dbReference type="EMBL" id="JACHGZ010000045">
    <property type="protein sequence ID" value="MBB5150295.1"/>
    <property type="molecule type" value="Genomic_DNA"/>
</dbReference>
<proteinExistence type="predicted"/>
<keyword evidence="4" id="KW-1185">Reference proteome</keyword>
<feature type="compositionally biased region" description="Gly residues" evidence="1">
    <location>
        <begin position="337"/>
        <end position="385"/>
    </location>
</feature>
<protein>
    <submittedName>
        <fullName evidence="3">Putative membrane protein YgcG</fullName>
    </submittedName>
</protein>
<feature type="transmembrane region" description="Helical" evidence="2">
    <location>
        <begin position="139"/>
        <end position="156"/>
    </location>
</feature>
<keyword evidence="2" id="KW-0812">Transmembrane</keyword>
<accession>A0A840PPF6</accession>
<evidence type="ECO:0000313" key="3">
    <source>
        <dbReference type="EMBL" id="MBB5150295.1"/>
    </source>
</evidence>
<dbReference type="Proteomes" id="UP000557217">
    <property type="component" value="Unassembled WGS sequence"/>
</dbReference>
<keyword evidence="2" id="KW-1133">Transmembrane helix</keyword>
<dbReference type="RefSeq" id="WP_168412779.1">
    <property type="nucleotide sequence ID" value="NZ_JAAXPW010000042.1"/>
</dbReference>
<reference evidence="3 4" key="1">
    <citation type="submission" date="2020-08" db="EMBL/GenBank/DDBJ databases">
        <title>Genomic Encyclopedia of Type Strains, Phase IV (KMG-IV): sequencing the most valuable type-strain genomes for metagenomic binning, comparative biology and taxonomic classification.</title>
        <authorList>
            <person name="Goeker M."/>
        </authorList>
    </citation>
    <scope>NUCLEOTIDE SEQUENCE [LARGE SCALE GENOMIC DNA]</scope>
    <source>
        <strain evidence="3 4">DSM 10633</strain>
    </source>
</reference>
<keyword evidence="2" id="KW-0472">Membrane</keyword>
<feature type="region of interest" description="Disordered" evidence="1">
    <location>
        <begin position="228"/>
        <end position="247"/>
    </location>
</feature>
<dbReference type="PANTHER" id="PTHR40903">
    <property type="entry name" value="GLYCINE-RICH CELL WALL STRUCTURAL PROTEIN 1-LIKE"/>
    <property type="match status" value="1"/>
</dbReference>
<dbReference type="AlphaFoldDB" id="A0A840PPF6"/>
<feature type="region of interest" description="Disordered" evidence="1">
    <location>
        <begin position="295"/>
        <end position="430"/>
    </location>
</feature>
<organism evidence="3 4">
    <name type="scientific">Ureibacillus thermosphaericus</name>
    <dbReference type="NCBI Taxonomy" id="51173"/>
    <lineage>
        <taxon>Bacteria</taxon>
        <taxon>Bacillati</taxon>
        <taxon>Bacillota</taxon>
        <taxon>Bacilli</taxon>
        <taxon>Bacillales</taxon>
        <taxon>Caryophanaceae</taxon>
        <taxon>Ureibacillus</taxon>
    </lineage>
</organism>
<gene>
    <name evidence="3" type="ORF">HNR36_002713</name>
</gene>
<dbReference type="PANTHER" id="PTHR40903:SF1">
    <property type="entry name" value="HYPHALLY REGULATED CELL WALL PROTEIN 3"/>
    <property type="match status" value="1"/>
</dbReference>
<feature type="compositionally biased region" description="Basic and acidic residues" evidence="1">
    <location>
        <begin position="228"/>
        <end position="242"/>
    </location>
</feature>
<feature type="compositionally biased region" description="Low complexity" evidence="1">
    <location>
        <begin position="298"/>
        <end position="336"/>
    </location>
</feature>
<feature type="transmembrane region" description="Helical" evidence="2">
    <location>
        <begin position="56"/>
        <end position="74"/>
    </location>
</feature>